<evidence type="ECO:0000259" key="2">
    <source>
        <dbReference type="Pfam" id="PF03795"/>
    </source>
</evidence>
<name>A0ABV5PU04_9ACTN</name>
<dbReference type="SUPFAM" id="SSF54909">
    <property type="entry name" value="Dimeric alpha+beta barrel"/>
    <property type="match status" value="1"/>
</dbReference>
<evidence type="ECO:0000313" key="4">
    <source>
        <dbReference type="Proteomes" id="UP001589646"/>
    </source>
</evidence>
<evidence type="ECO:0000313" key="3">
    <source>
        <dbReference type="EMBL" id="MFB9526665.1"/>
    </source>
</evidence>
<dbReference type="Proteomes" id="UP001589646">
    <property type="component" value="Unassembled WGS sequence"/>
</dbReference>
<dbReference type="EMBL" id="JBHMCE010000002">
    <property type="protein sequence ID" value="MFB9526665.1"/>
    <property type="molecule type" value="Genomic_DNA"/>
</dbReference>
<evidence type="ECO:0000256" key="1">
    <source>
        <dbReference type="ARBA" id="ARBA00007689"/>
    </source>
</evidence>
<dbReference type="RefSeq" id="WP_346120250.1">
    <property type="nucleotide sequence ID" value="NZ_BAAAXC010000011.1"/>
</dbReference>
<proteinExistence type="inferred from homology"/>
<dbReference type="Gene3D" id="3.30.70.1060">
    <property type="entry name" value="Dimeric alpha+beta barrel"/>
    <property type="match status" value="1"/>
</dbReference>
<keyword evidence="4" id="KW-1185">Reference proteome</keyword>
<dbReference type="Pfam" id="PF03795">
    <property type="entry name" value="YCII"/>
    <property type="match status" value="1"/>
</dbReference>
<protein>
    <submittedName>
        <fullName evidence="3">YciI family protein</fullName>
    </submittedName>
</protein>
<comment type="similarity">
    <text evidence="1">Belongs to the YciI family.</text>
</comment>
<reference evidence="3 4" key="1">
    <citation type="submission" date="2024-09" db="EMBL/GenBank/DDBJ databases">
        <authorList>
            <person name="Sun Q."/>
            <person name="Mori K."/>
        </authorList>
    </citation>
    <scope>NUCLEOTIDE SEQUENCE [LARGE SCALE GENOMIC DNA]</scope>
    <source>
        <strain evidence="3 4">JCM 3323</strain>
    </source>
</reference>
<gene>
    <name evidence="3" type="ORF">ACFFRN_08585</name>
</gene>
<organism evidence="3 4">
    <name type="scientific">Nonomuraea roseola</name>
    <dbReference type="NCBI Taxonomy" id="46179"/>
    <lineage>
        <taxon>Bacteria</taxon>
        <taxon>Bacillati</taxon>
        <taxon>Actinomycetota</taxon>
        <taxon>Actinomycetes</taxon>
        <taxon>Streptosporangiales</taxon>
        <taxon>Streptosporangiaceae</taxon>
        <taxon>Nonomuraea</taxon>
    </lineage>
</organism>
<feature type="domain" description="YCII-related" evidence="2">
    <location>
        <begin position="8"/>
        <end position="49"/>
    </location>
</feature>
<dbReference type="InterPro" id="IPR011008">
    <property type="entry name" value="Dimeric_a/b-barrel"/>
</dbReference>
<dbReference type="InterPro" id="IPR005545">
    <property type="entry name" value="YCII"/>
</dbReference>
<comment type="caution">
    <text evidence="3">The sequence shown here is derived from an EMBL/GenBank/DDBJ whole genome shotgun (WGS) entry which is preliminary data.</text>
</comment>
<sequence>MKYLLLVPYVETVEHLGGFYLIEAENLDEAIGYANACPEQIVEVRPVVEYQE</sequence>
<accession>A0ABV5PU04</accession>